<dbReference type="GO" id="GO:0016853">
    <property type="term" value="F:isomerase activity"/>
    <property type="evidence" value="ECO:0007669"/>
    <property type="project" value="UniProtKB-KW"/>
</dbReference>
<comment type="caution">
    <text evidence="2">The sequence shown here is derived from an EMBL/GenBank/DDBJ whole genome shotgun (WGS) entry which is preliminary data.</text>
</comment>
<dbReference type="Pfam" id="PF13580">
    <property type="entry name" value="SIS_2"/>
    <property type="match status" value="1"/>
</dbReference>
<accession>A0A1G2CHE2</accession>
<dbReference type="STRING" id="1798650.A2945_00410"/>
<gene>
    <name evidence="2" type="ORF">A2945_00410</name>
</gene>
<dbReference type="EMBL" id="MHLA01000007">
    <property type="protein sequence ID" value="OGZ00140.1"/>
    <property type="molecule type" value="Genomic_DNA"/>
</dbReference>
<dbReference type="SUPFAM" id="SSF53697">
    <property type="entry name" value="SIS domain"/>
    <property type="match status" value="1"/>
</dbReference>
<name>A0A1G2CHE2_9BACT</name>
<sequence length="210" mass="22437">MYHDYINSYLGEVKLIAEKLDKGEINKMIGVLKDVRDKKGRLFIIGVGGGAGHASHAVNDFRKLAGIEAYTPVDNVSEMTARTNDDGFHTVFSNWLLGSNIHANDAVMVFSVGGGNAEKNISANIVEALKLAKSVGAKVVGVVGRDGGYTKQVADACVVVPVVNAANVTPHTEAFQAVVWHMIVSHPKFQSQKGKWESVQSSGSGPTRMS</sequence>
<dbReference type="Gene3D" id="3.40.50.10490">
    <property type="entry name" value="Glucose-6-phosphate isomerase like protein, domain 1"/>
    <property type="match status" value="1"/>
</dbReference>
<dbReference type="InterPro" id="IPR001347">
    <property type="entry name" value="SIS_dom"/>
</dbReference>
<evidence type="ECO:0000313" key="2">
    <source>
        <dbReference type="EMBL" id="OGZ00140.1"/>
    </source>
</evidence>
<protein>
    <submittedName>
        <fullName evidence="2">Sugar isomerase</fullName>
    </submittedName>
</protein>
<dbReference type="AlphaFoldDB" id="A0A1G2CHE2"/>
<keyword evidence="2" id="KW-0413">Isomerase</keyword>
<dbReference type="GO" id="GO:0097367">
    <property type="term" value="F:carbohydrate derivative binding"/>
    <property type="evidence" value="ECO:0007669"/>
    <property type="project" value="InterPro"/>
</dbReference>
<dbReference type="InterPro" id="IPR046348">
    <property type="entry name" value="SIS_dom_sf"/>
</dbReference>
<evidence type="ECO:0000313" key="3">
    <source>
        <dbReference type="Proteomes" id="UP000178880"/>
    </source>
</evidence>
<dbReference type="Proteomes" id="UP000178880">
    <property type="component" value="Unassembled WGS sequence"/>
</dbReference>
<organism evidence="2 3">
    <name type="scientific">Candidatus Liptonbacteria bacterium RIFCSPLOWO2_01_FULL_52_25</name>
    <dbReference type="NCBI Taxonomy" id="1798650"/>
    <lineage>
        <taxon>Bacteria</taxon>
        <taxon>Candidatus Liptoniibacteriota</taxon>
    </lineage>
</organism>
<reference evidence="2 3" key="1">
    <citation type="journal article" date="2016" name="Nat. Commun.">
        <title>Thousands of microbial genomes shed light on interconnected biogeochemical processes in an aquifer system.</title>
        <authorList>
            <person name="Anantharaman K."/>
            <person name="Brown C.T."/>
            <person name="Hug L.A."/>
            <person name="Sharon I."/>
            <person name="Castelle C.J."/>
            <person name="Probst A.J."/>
            <person name="Thomas B.C."/>
            <person name="Singh A."/>
            <person name="Wilkins M.J."/>
            <person name="Karaoz U."/>
            <person name="Brodie E.L."/>
            <person name="Williams K.H."/>
            <person name="Hubbard S.S."/>
            <person name="Banfield J.F."/>
        </authorList>
    </citation>
    <scope>NUCLEOTIDE SEQUENCE [LARGE SCALE GENOMIC DNA]</scope>
</reference>
<dbReference type="GO" id="GO:1901135">
    <property type="term" value="P:carbohydrate derivative metabolic process"/>
    <property type="evidence" value="ECO:0007669"/>
    <property type="project" value="InterPro"/>
</dbReference>
<feature type="domain" description="SIS" evidence="1">
    <location>
        <begin position="31"/>
        <end position="189"/>
    </location>
</feature>
<dbReference type="PROSITE" id="PS51464">
    <property type="entry name" value="SIS"/>
    <property type="match status" value="1"/>
</dbReference>
<proteinExistence type="predicted"/>
<dbReference type="PANTHER" id="PTHR30390:SF6">
    <property type="entry name" value="DNAA INITIATOR-ASSOCIATING PROTEIN DIAA"/>
    <property type="match status" value="1"/>
</dbReference>
<dbReference type="PANTHER" id="PTHR30390">
    <property type="entry name" value="SEDOHEPTULOSE 7-PHOSPHATE ISOMERASE / DNAA INITIATOR-ASSOCIATING FACTOR FOR REPLICATION INITIATION"/>
    <property type="match status" value="1"/>
</dbReference>
<evidence type="ECO:0000259" key="1">
    <source>
        <dbReference type="PROSITE" id="PS51464"/>
    </source>
</evidence>
<dbReference type="InterPro" id="IPR050099">
    <property type="entry name" value="SIS_GmhA/DiaA_subfam"/>
</dbReference>